<dbReference type="GO" id="GO:0008168">
    <property type="term" value="F:methyltransferase activity"/>
    <property type="evidence" value="ECO:0007669"/>
    <property type="project" value="UniProtKB-KW"/>
</dbReference>
<accession>A0A9P1FRE0</accession>
<dbReference type="Gene3D" id="3.40.50.150">
    <property type="entry name" value="Vaccinia Virus protein VP39"/>
    <property type="match status" value="1"/>
</dbReference>
<evidence type="ECO:0000259" key="3">
    <source>
        <dbReference type="PROSITE" id="PS50011"/>
    </source>
</evidence>
<reference evidence="4" key="1">
    <citation type="submission" date="2022-10" db="EMBL/GenBank/DDBJ databases">
        <authorList>
            <person name="Chen Y."/>
            <person name="Dougan E. K."/>
            <person name="Chan C."/>
            <person name="Rhodes N."/>
            <person name="Thang M."/>
        </authorList>
    </citation>
    <scope>NUCLEOTIDE SEQUENCE</scope>
</reference>
<proteinExistence type="predicted"/>
<keyword evidence="6" id="KW-0489">Methyltransferase</keyword>
<feature type="domain" description="Protein kinase" evidence="3">
    <location>
        <begin position="908"/>
        <end position="1097"/>
    </location>
</feature>
<dbReference type="SUPFAM" id="SSF53335">
    <property type="entry name" value="S-adenosyl-L-methionine-dependent methyltransferases"/>
    <property type="match status" value="1"/>
</dbReference>
<organism evidence="4">
    <name type="scientific">Cladocopium goreaui</name>
    <dbReference type="NCBI Taxonomy" id="2562237"/>
    <lineage>
        <taxon>Eukaryota</taxon>
        <taxon>Sar</taxon>
        <taxon>Alveolata</taxon>
        <taxon>Dinophyceae</taxon>
        <taxon>Suessiales</taxon>
        <taxon>Symbiodiniaceae</taxon>
        <taxon>Cladocopium</taxon>
    </lineage>
</organism>
<dbReference type="InterPro" id="IPR011009">
    <property type="entry name" value="Kinase-like_dom_sf"/>
</dbReference>
<dbReference type="InterPro" id="IPR050117">
    <property type="entry name" value="MAPK"/>
</dbReference>
<dbReference type="EMBL" id="CAMXCT020000854">
    <property type="protein sequence ID" value="CAL1137395.1"/>
    <property type="molecule type" value="Genomic_DNA"/>
</dbReference>
<dbReference type="InterPro" id="IPR000719">
    <property type="entry name" value="Prot_kinase_dom"/>
</dbReference>
<evidence type="ECO:0000256" key="1">
    <source>
        <dbReference type="ARBA" id="ARBA00022741"/>
    </source>
</evidence>
<dbReference type="GO" id="GO:0032259">
    <property type="term" value="P:methylation"/>
    <property type="evidence" value="ECO:0007669"/>
    <property type="project" value="UniProtKB-KW"/>
</dbReference>
<dbReference type="Gene3D" id="1.10.510.10">
    <property type="entry name" value="Transferase(Phosphotransferase) domain 1"/>
    <property type="match status" value="1"/>
</dbReference>
<evidence type="ECO:0000256" key="2">
    <source>
        <dbReference type="ARBA" id="ARBA00022840"/>
    </source>
</evidence>
<keyword evidence="2" id="KW-0067">ATP-binding</keyword>
<evidence type="ECO:0000313" key="6">
    <source>
        <dbReference type="EMBL" id="CAL4771332.1"/>
    </source>
</evidence>
<comment type="caution">
    <text evidence="4">The sequence shown here is derived from an EMBL/GenBank/DDBJ whole genome shotgun (WGS) entry which is preliminary data.</text>
</comment>
<dbReference type="Proteomes" id="UP001152797">
    <property type="component" value="Unassembled WGS sequence"/>
</dbReference>
<sequence>LELLPCLCSSSSLTRCWAAASGEVQFCGTSEFGEEHLAPAPGLVVAVKLNLLTLDLLAKLVALLTLAFFVQLILPVPSMPTEYDTAQEWSWAFGGFNFPRASFYPEGRRTGEAVGFPRVDEDVVIEALAVIEKLPDRHRVQQVMHGDSTDWKGWPIPCCRENDNMPDVSAYGRDCIKYVKLFMKLAGFTRAEPRALPGQAQASQLRSTEDRNASLLEKCFFTERFTPELVNLLNGCGIKLGVNHTTLRAEQFYITRTLPPGIRQFTHALPGKQPPWTRSLWATSDGYFYVLRLQQADVSHRAFVTLILLAKADVVKGDFNEAMSDWFMSNKREVPFTWTGETEVQALCIKKVPLLMAFERVQAQVVGEARVAGEAVLRRLLAIVASKLALVLLKILLLVRSLLPTRSLLPVRSLLLAHSRPRLGSAFSCFDEVQSTACQCAFPETTAMDFDTLPGGLLEWLDDWGPRMKQKVTAALGQYGPATAFPSTLLVGTDCSGIVAKGPREVLLANTPPTGHVFEDVLDAKVQMPGYVHLYVSGFSCKPFSTLHNGSKLLGEPQAKIFCALVSRIMAVRPACFVLGNVQGIRRVQAQVVKALQDKGLYHVATLKMDPGDLGAFNPSARAKSITSCRGSQAHWLGMLAERGRRASWKKSSRAALQCAEGHDLYKLSDFIFRGFSLSRDQLATVPRSKTLPIALRMLWTRLAQFFLQKAKTNAKISLTEAVVSFFKETKGVKKIKANTDINALTLGKMLYFCGQFVDGQASGMVLQEDGMWKVDPEPAGKTRRSPTMRALAIKQYLVPKARKAFALFLMENTQVKKGALKKEHVEDMKRVAKLWKNFPEAAKATYNENSAQEFQAQRDALMRLGLDPRPQAGKATCKAAGQPLQTLEEEVKNVKKFTVGPYTVADKEGIPLLCSGSYGKVFSAYTSMGRSCAIKVYRSRDAKSEAAYEATIYKNLDNLQPSHRVSLASWLGANGAMTSELIQPLVRQLQAAIQTLHCQARLLHLDIKPANILWCSELKELKLCDFGMSLQQLVDPLQSLPEATAQAHAQALPRFCEYVTAQYRPPELWHVGAHSHALEAALTKSGTEGKKMDDIS</sequence>
<name>A0A9P1FRE0_9DINO</name>
<reference evidence="5" key="2">
    <citation type="submission" date="2024-04" db="EMBL/GenBank/DDBJ databases">
        <authorList>
            <person name="Chen Y."/>
            <person name="Shah S."/>
            <person name="Dougan E. K."/>
            <person name="Thang M."/>
            <person name="Chan C."/>
        </authorList>
    </citation>
    <scope>NUCLEOTIDE SEQUENCE [LARGE SCALE GENOMIC DNA]</scope>
</reference>
<gene>
    <name evidence="4" type="ORF">C1SCF055_LOCUS11577</name>
</gene>
<keyword evidence="1" id="KW-0547">Nucleotide-binding</keyword>
<dbReference type="Pfam" id="PF00069">
    <property type="entry name" value="Pkinase"/>
    <property type="match status" value="1"/>
</dbReference>
<dbReference type="PANTHER" id="PTHR24055">
    <property type="entry name" value="MITOGEN-ACTIVATED PROTEIN KINASE"/>
    <property type="match status" value="1"/>
</dbReference>
<keyword evidence="6" id="KW-0808">Transferase</keyword>
<dbReference type="AlphaFoldDB" id="A0A9P1FRE0"/>
<protein>
    <submittedName>
        <fullName evidence="6">Modification methylase NgoBI</fullName>
    </submittedName>
</protein>
<feature type="non-terminal residue" evidence="4">
    <location>
        <position position="1"/>
    </location>
</feature>
<evidence type="ECO:0000313" key="4">
    <source>
        <dbReference type="EMBL" id="CAI3984020.1"/>
    </source>
</evidence>
<dbReference type="PROSITE" id="PS50011">
    <property type="entry name" value="PROTEIN_KINASE_DOM"/>
    <property type="match status" value="1"/>
</dbReference>
<keyword evidence="7" id="KW-1185">Reference proteome</keyword>
<dbReference type="GO" id="GO:0005524">
    <property type="term" value="F:ATP binding"/>
    <property type="evidence" value="ECO:0007669"/>
    <property type="project" value="UniProtKB-KW"/>
</dbReference>
<feature type="non-terminal residue" evidence="4">
    <location>
        <position position="1097"/>
    </location>
</feature>
<dbReference type="SMART" id="SM00220">
    <property type="entry name" value="S_TKc"/>
    <property type="match status" value="1"/>
</dbReference>
<dbReference type="EMBL" id="CAMXCT010000854">
    <property type="protein sequence ID" value="CAI3984020.1"/>
    <property type="molecule type" value="Genomic_DNA"/>
</dbReference>
<dbReference type="GO" id="GO:0004672">
    <property type="term" value="F:protein kinase activity"/>
    <property type="evidence" value="ECO:0007669"/>
    <property type="project" value="InterPro"/>
</dbReference>
<dbReference type="SUPFAM" id="SSF56112">
    <property type="entry name" value="Protein kinase-like (PK-like)"/>
    <property type="match status" value="1"/>
</dbReference>
<dbReference type="EMBL" id="CAMXCT030000854">
    <property type="protein sequence ID" value="CAL4771332.1"/>
    <property type="molecule type" value="Genomic_DNA"/>
</dbReference>
<evidence type="ECO:0000313" key="7">
    <source>
        <dbReference type="Proteomes" id="UP001152797"/>
    </source>
</evidence>
<evidence type="ECO:0000313" key="5">
    <source>
        <dbReference type="EMBL" id="CAL1137395.1"/>
    </source>
</evidence>
<dbReference type="InterPro" id="IPR029063">
    <property type="entry name" value="SAM-dependent_MTases_sf"/>
</dbReference>
<dbReference type="CDD" id="cd00084">
    <property type="entry name" value="HMG-box_SF"/>
    <property type="match status" value="1"/>
</dbReference>